<dbReference type="GO" id="GO:0016616">
    <property type="term" value="F:oxidoreductase activity, acting on the CH-OH group of donors, NAD or NADP as acceptor"/>
    <property type="evidence" value="ECO:0007669"/>
    <property type="project" value="TreeGrafter"/>
</dbReference>
<sequence>MSTLKDKVAVVTGGSRGLGEAIACKFASMGANIVIIDVGDPALAENVCNKCESEYGVKAKAYRCDVSDFAAVKETVSKIKADFGTVHILVNNAGITRDGLAAMMSEEDFDKVIAVNLKGAFNMIRHTAGLFIRNREGCIINISSVSGIMGNAGQCNYAASKAGLIGLTKTIAKELAPKGVRCNAIAPGFIATDMTGNQTENPLLKMIPLGRMGSADDIAQAAAYLATAEYVTGTVMRVDGGISM</sequence>
<proteinExistence type="inferred from homology"/>
<dbReference type="InterPro" id="IPR020904">
    <property type="entry name" value="Sc_DH/Rdtase_CS"/>
</dbReference>
<dbReference type="SUPFAM" id="SSF51735">
    <property type="entry name" value="NAD(P)-binding Rossmann-fold domains"/>
    <property type="match status" value="1"/>
</dbReference>
<dbReference type="FunFam" id="3.40.50.720:FF:000115">
    <property type="entry name" value="3-oxoacyl-[acyl-carrier-protein] reductase FabG"/>
    <property type="match status" value="1"/>
</dbReference>
<evidence type="ECO:0000256" key="1">
    <source>
        <dbReference type="ARBA" id="ARBA00006484"/>
    </source>
</evidence>
<gene>
    <name evidence="5" type="primary">fabG</name>
    <name evidence="5" type="ORF">IAD01_03840</name>
</gene>
<dbReference type="Pfam" id="PF13561">
    <property type="entry name" value="adh_short_C2"/>
    <property type="match status" value="1"/>
</dbReference>
<dbReference type="InterPro" id="IPR002347">
    <property type="entry name" value="SDR_fam"/>
</dbReference>
<keyword evidence="2" id="KW-0521">NADP</keyword>
<accession>A0A9D1EP49</accession>
<dbReference type="EMBL" id="DVIR01000035">
    <property type="protein sequence ID" value="HIS24517.1"/>
    <property type="molecule type" value="Genomic_DNA"/>
</dbReference>
<dbReference type="AlphaFoldDB" id="A0A9D1EP49"/>
<dbReference type="NCBIfam" id="NF005559">
    <property type="entry name" value="PRK07231.1"/>
    <property type="match status" value="1"/>
</dbReference>
<evidence type="ECO:0000259" key="4">
    <source>
        <dbReference type="SMART" id="SM00822"/>
    </source>
</evidence>
<organism evidence="5 6">
    <name type="scientific">Candidatus Faeciplasma gallinarum</name>
    <dbReference type="NCBI Taxonomy" id="2840799"/>
    <lineage>
        <taxon>Bacteria</taxon>
        <taxon>Bacillati</taxon>
        <taxon>Bacillota</taxon>
        <taxon>Clostridia</taxon>
        <taxon>Eubacteriales</taxon>
        <taxon>Oscillospiraceae</taxon>
        <taxon>Oscillospiraceae incertae sedis</taxon>
        <taxon>Candidatus Faeciplasma</taxon>
    </lineage>
</organism>
<feature type="domain" description="Ketoreductase" evidence="4">
    <location>
        <begin position="7"/>
        <end position="188"/>
    </location>
</feature>
<dbReference type="PROSITE" id="PS00061">
    <property type="entry name" value="ADH_SHORT"/>
    <property type="match status" value="1"/>
</dbReference>
<evidence type="ECO:0000313" key="6">
    <source>
        <dbReference type="Proteomes" id="UP000823982"/>
    </source>
</evidence>
<dbReference type="Proteomes" id="UP000823982">
    <property type="component" value="Unassembled WGS sequence"/>
</dbReference>
<dbReference type="PANTHER" id="PTHR42760">
    <property type="entry name" value="SHORT-CHAIN DEHYDROGENASES/REDUCTASES FAMILY MEMBER"/>
    <property type="match status" value="1"/>
</dbReference>
<reference evidence="5" key="2">
    <citation type="journal article" date="2021" name="PeerJ">
        <title>Extensive microbial diversity within the chicken gut microbiome revealed by metagenomics and culture.</title>
        <authorList>
            <person name="Gilroy R."/>
            <person name="Ravi A."/>
            <person name="Getino M."/>
            <person name="Pursley I."/>
            <person name="Horton D.L."/>
            <person name="Alikhan N.F."/>
            <person name="Baker D."/>
            <person name="Gharbi K."/>
            <person name="Hall N."/>
            <person name="Watson M."/>
            <person name="Adriaenssens E.M."/>
            <person name="Foster-Nyarko E."/>
            <person name="Jarju S."/>
            <person name="Secka A."/>
            <person name="Antonio M."/>
            <person name="Oren A."/>
            <person name="Chaudhuri R.R."/>
            <person name="La Ragione R."/>
            <person name="Hildebrand F."/>
            <person name="Pallen M.J."/>
        </authorList>
    </citation>
    <scope>NUCLEOTIDE SEQUENCE</scope>
    <source>
        <strain evidence="5">CHK157-1446</strain>
    </source>
</reference>
<evidence type="ECO:0000313" key="5">
    <source>
        <dbReference type="EMBL" id="HIS24517.1"/>
    </source>
</evidence>
<dbReference type="NCBIfam" id="NF009466">
    <property type="entry name" value="PRK12826.1-2"/>
    <property type="match status" value="1"/>
</dbReference>
<name>A0A9D1EP49_9FIRM</name>
<protein>
    <submittedName>
        <fullName evidence="5">3-oxoacyl-ACP reductase FabG</fullName>
    </submittedName>
</protein>
<evidence type="ECO:0000256" key="2">
    <source>
        <dbReference type="ARBA" id="ARBA00022857"/>
    </source>
</evidence>
<comment type="similarity">
    <text evidence="1">Belongs to the short-chain dehydrogenases/reductases (SDR) family.</text>
</comment>
<dbReference type="InterPro" id="IPR036291">
    <property type="entry name" value="NAD(P)-bd_dom_sf"/>
</dbReference>
<evidence type="ECO:0000256" key="3">
    <source>
        <dbReference type="ARBA" id="ARBA00023002"/>
    </source>
</evidence>
<dbReference type="PANTHER" id="PTHR42760:SF133">
    <property type="entry name" value="3-OXOACYL-[ACYL-CARRIER-PROTEIN] REDUCTASE"/>
    <property type="match status" value="1"/>
</dbReference>
<dbReference type="PRINTS" id="PR00080">
    <property type="entry name" value="SDRFAMILY"/>
</dbReference>
<dbReference type="PRINTS" id="PR00081">
    <property type="entry name" value="GDHRDH"/>
</dbReference>
<reference evidence="5" key="1">
    <citation type="submission" date="2020-10" db="EMBL/GenBank/DDBJ databases">
        <authorList>
            <person name="Gilroy R."/>
        </authorList>
    </citation>
    <scope>NUCLEOTIDE SEQUENCE</scope>
    <source>
        <strain evidence="5">CHK157-1446</strain>
    </source>
</reference>
<dbReference type="InterPro" id="IPR057326">
    <property type="entry name" value="KR_dom"/>
</dbReference>
<dbReference type="Gene3D" id="3.40.50.720">
    <property type="entry name" value="NAD(P)-binding Rossmann-like Domain"/>
    <property type="match status" value="1"/>
</dbReference>
<dbReference type="SMART" id="SM00822">
    <property type="entry name" value="PKS_KR"/>
    <property type="match status" value="1"/>
</dbReference>
<keyword evidence="3" id="KW-0560">Oxidoreductase</keyword>
<comment type="caution">
    <text evidence="5">The sequence shown here is derived from an EMBL/GenBank/DDBJ whole genome shotgun (WGS) entry which is preliminary data.</text>
</comment>